<dbReference type="Proteomes" id="UP000016662">
    <property type="component" value="Unassembled WGS sequence"/>
</dbReference>
<name>U2KNB2_9FIRM</name>
<keyword evidence="2" id="KW-1185">Reference proteome</keyword>
<evidence type="ECO:0000313" key="2">
    <source>
        <dbReference type="Proteomes" id="UP000016662"/>
    </source>
</evidence>
<dbReference type="EMBL" id="AWVF01000274">
    <property type="protein sequence ID" value="ERJ93772.1"/>
    <property type="molecule type" value="Genomic_DNA"/>
</dbReference>
<dbReference type="AlphaFoldDB" id="U2KNB2"/>
<dbReference type="STRING" id="411473.RUMCAL_02197"/>
<gene>
    <name evidence="1" type="ORF">RUMCAL_02197</name>
</gene>
<accession>U2KNB2</accession>
<protein>
    <submittedName>
        <fullName evidence="1">Uncharacterized protein</fullName>
    </submittedName>
</protein>
<comment type="caution">
    <text evidence="1">The sequence shown here is derived from an EMBL/GenBank/DDBJ whole genome shotgun (WGS) entry which is preliminary data.</text>
</comment>
<proteinExistence type="predicted"/>
<organism evidence="1 2">
    <name type="scientific">Ruminococcus callidus ATCC 27760</name>
    <dbReference type="NCBI Taxonomy" id="411473"/>
    <lineage>
        <taxon>Bacteria</taxon>
        <taxon>Bacillati</taxon>
        <taxon>Bacillota</taxon>
        <taxon>Clostridia</taxon>
        <taxon>Eubacteriales</taxon>
        <taxon>Oscillospiraceae</taxon>
        <taxon>Ruminococcus</taxon>
    </lineage>
</organism>
<dbReference type="HOGENOM" id="CLU_3221618_0_0_9"/>
<evidence type="ECO:0000313" key="1">
    <source>
        <dbReference type="EMBL" id="ERJ93772.1"/>
    </source>
</evidence>
<sequence length="44" mass="5498">MQGNSKFYRAYRNLCLRYVPYLSYHKMRKVTRGTEEIFPWEFAF</sequence>
<reference evidence="1 2" key="1">
    <citation type="submission" date="2013-07" db="EMBL/GenBank/DDBJ databases">
        <authorList>
            <person name="Weinstock G."/>
            <person name="Sodergren E."/>
            <person name="Wylie T."/>
            <person name="Fulton L."/>
            <person name="Fulton R."/>
            <person name="Fronick C."/>
            <person name="O'Laughlin M."/>
            <person name="Godfrey J."/>
            <person name="Miner T."/>
            <person name="Herter B."/>
            <person name="Appelbaum E."/>
            <person name="Cordes M."/>
            <person name="Lek S."/>
            <person name="Wollam A."/>
            <person name="Pepin K.H."/>
            <person name="Palsikar V.B."/>
            <person name="Mitreva M."/>
            <person name="Wilson R.K."/>
        </authorList>
    </citation>
    <scope>NUCLEOTIDE SEQUENCE [LARGE SCALE GENOMIC DNA]</scope>
    <source>
        <strain evidence="1 2">ATCC 27760</strain>
    </source>
</reference>